<accession>A0A0A2V8A7</accession>
<feature type="region of interest" description="Disordered" evidence="1">
    <location>
        <begin position="201"/>
        <end position="229"/>
    </location>
</feature>
<feature type="region of interest" description="Disordered" evidence="1">
    <location>
        <begin position="469"/>
        <end position="510"/>
    </location>
</feature>
<reference evidence="2 3" key="1">
    <citation type="submission" date="2012-10" db="EMBL/GenBank/DDBJ databases">
        <title>Genome sequencing and analysis of entomopathogenic fungi Beauveria bassiana D1-5.</title>
        <authorList>
            <person name="Li Q."/>
            <person name="Wang L."/>
            <person name="Zhang Z."/>
            <person name="Wang Q."/>
            <person name="Ren J."/>
            <person name="Wang M."/>
            <person name="Xu W."/>
            <person name="Wang J."/>
            <person name="Lu Y."/>
            <person name="Du Q."/>
            <person name="Sun Z."/>
        </authorList>
    </citation>
    <scope>NUCLEOTIDE SEQUENCE [LARGE SCALE GENOMIC DNA]</scope>
    <source>
        <strain evidence="2 3">D1-5</strain>
    </source>
</reference>
<protein>
    <submittedName>
        <fullName evidence="2">Uncharacterized protein</fullName>
    </submittedName>
</protein>
<name>A0A0A2V8A7_BEABA</name>
<evidence type="ECO:0000256" key="1">
    <source>
        <dbReference type="SAM" id="MobiDB-lite"/>
    </source>
</evidence>
<dbReference type="Proteomes" id="UP000030106">
    <property type="component" value="Unassembled WGS sequence"/>
</dbReference>
<proteinExistence type="predicted"/>
<evidence type="ECO:0000313" key="3">
    <source>
        <dbReference type="Proteomes" id="UP000030106"/>
    </source>
</evidence>
<feature type="compositionally biased region" description="Polar residues" evidence="1">
    <location>
        <begin position="487"/>
        <end position="510"/>
    </location>
</feature>
<organism evidence="2 3">
    <name type="scientific">Beauveria bassiana D1-5</name>
    <dbReference type="NCBI Taxonomy" id="1245745"/>
    <lineage>
        <taxon>Eukaryota</taxon>
        <taxon>Fungi</taxon>
        <taxon>Dikarya</taxon>
        <taxon>Ascomycota</taxon>
        <taxon>Pezizomycotina</taxon>
        <taxon>Sordariomycetes</taxon>
        <taxon>Hypocreomycetidae</taxon>
        <taxon>Hypocreales</taxon>
        <taxon>Cordycipitaceae</taxon>
        <taxon>Beauveria</taxon>
    </lineage>
</organism>
<evidence type="ECO:0000313" key="2">
    <source>
        <dbReference type="EMBL" id="KGQ02335.1"/>
    </source>
</evidence>
<dbReference type="HOGENOM" id="CLU_534175_0_0_1"/>
<dbReference type="EMBL" id="ANFO01001633">
    <property type="protein sequence ID" value="KGQ02335.1"/>
    <property type="molecule type" value="Genomic_DNA"/>
</dbReference>
<comment type="caution">
    <text evidence="2">The sequence shown here is derived from an EMBL/GenBank/DDBJ whole genome shotgun (WGS) entry which is preliminary data.</text>
</comment>
<gene>
    <name evidence="2" type="ORF">BBAD15_g12455</name>
</gene>
<dbReference type="AlphaFoldDB" id="A0A0A2V8A7"/>
<sequence length="510" mass="56687">MFFAKVSGAEDRLRQYYDSLVVTDHLVITIKNLTEGVDGLETLTVPYKDGEKHIITVCNEIVNTASKSAMELIKKYMDTDKGVLGKVQAFFKRMKQGAAFAYFEDEVKECLEDLTGARRSLELAISIVVLHKVHFGFVHFRLFAITYVDESVLIKVISHLEIRSQIDHLKLEMAADFQIIKEKHSKTVQSLRETSARIKQMRKPPLDPHTRACKGVDGTSRVSKYEQERTPTRGIEVEFDDGQIVRIPAGNAPMSIVTRNPKESAGENITHEGENAECSVIVHLPDGTPKFGAEDLVKFLRTDDEDGGQTHDRRSTPTAVLTIHYNPDFILTDLDGENSAIRTQSEATVLGLCVKAITEPGTQILHLTSECTSCCQHIKVSLLTGRITRTILKGYDYVHLSFALASNGQWSGFINPRKGIDVFVHEGCKSTCTHTLVGKVGKDGEYLSQKKLCADAWLFGVWIRHYSSGNDSDDDERGAMRPYPGNSGHQLALTTGVSKSPQDESNCVIL</sequence>